<dbReference type="EMBL" id="BGPR01078023">
    <property type="protein sequence ID" value="GBL68452.1"/>
    <property type="molecule type" value="Genomic_DNA"/>
</dbReference>
<proteinExistence type="predicted"/>
<accession>A0A4Y1ZU59</accession>
<sequence length="149" mass="16702">MSGQSRFQANVRTSVRISKMSRFAPVNAARGDWLHLGKFDVFEKVDIILSMKGNSLFTLFASIVDEKVLQLGKFDVFQKADIILSMKGNSLFTLFASIVDEKVLQLGKFDVFQKADIILSMKRNSLFTLFASIVGEKVDEPPYLDPSSN</sequence>
<protein>
    <submittedName>
        <fullName evidence="1">Uncharacterized protein</fullName>
    </submittedName>
</protein>
<dbReference type="AlphaFoldDB" id="A0A4Y1ZU59"/>
<keyword evidence="2" id="KW-1185">Reference proteome</keyword>
<organism evidence="1 2">
    <name type="scientific">Araneus ventricosus</name>
    <name type="common">Orbweaver spider</name>
    <name type="synonym">Epeira ventricosa</name>
    <dbReference type="NCBI Taxonomy" id="182803"/>
    <lineage>
        <taxon>Eukaryota</taxon>
        <taxon>Metazoa</taxon>
        <taxon>Ecdysozoa</taxon>
        <taxon>Arthropoda</taxon>
        <taxon>Chelicerata</taxon>
        <taxon>Arachnida</taxon>
        <taxon>Araneae</taxon>
        <taxon>Araneomorphae</taxon>
        <taxon>Entelegynae</taxon>
        <taxon>Araneoidea</taxon>
        <taxon>Araneidae</taxon>
        <taxon>Araneus</taxon>
    </lineage>
</organism>
<comment type="caution">
    <text evidence="1">The sequence shown here is derived from an EMBL/GenBank/DDBJ whole genome shotgun (WGS) entry which is preliminary data.</text>
</comment>
<dbReference type="Proteomes" id="UP000499080">
    <property type="component" value="Unassembled WGS sequence"/>
</dbReference>
<reference evidence="1 2" key="1">
    <citation type="journal article" date="2019" name="Sci. Rep.">
        <title>Orb-weaving spider Araneus ventricosus genome elucidates the spidroin gene catalogue.</title>
        <authorList>
            <person name="Kono N."/>
            <person name="Nakamura H."/>
            <person name="Ohtoshi R."/>
            <person name="Moran D.A.P."/>
            <person name="Shinohara A."/>
            <person name="Yoshida Y."/>
            <person name="Fujiwara M."/>
            <person name="Mori M."/>
            <person name="Tomita M."/>
            <person name="Arakawa K."/>
        </authorList>
    </citation>
    <scope>NUCLEOTIDE SEQUENCE [LARGE SCALE GENOMIC DNA]</scope>
</reference>
<gene>
    <name evidence="1" type="ORF">AVEN_163437_1</name>
</gene>
<evidence type="ECO:0000313" key="2">
    <source>
        <dbReference type="Proteomes" id="UP000499080"/>
    </source>
</evidence>
<name>A0A4Y1ZU59_ARAVE</name>
<evidence type="ECO:0000313" key="1">
    <source>
        <dbReference type="EMBL" id="GBL68452.1"/>
    </source>
</evidence>